<keyword evidence="3" id="KW-0804">Transcription</keyword>
<comment type="caution">
    <text evidence="6">The sequence shown here is derived from an EMBL/GenBank/DDBJ whole genome shotgun (WGS) entry which is preliminary data.</text>
</comment>
<dbReference type="EMBL" id="JACRAF010000019">
    <property type="protein sequence ID" value="MBI4921392.1"/>
    <property type="molecule type" value="Genomic_DNA"/>
</dbReference>
<dbReference type="SMART" id="SM00345">
    <property type="entry name" value="HTH_GNTR"/>
    <property type="match status" value="1"/>
</dbReference>
<dbReference type="SMART" id="SM00895">
    <property type="entry name" value="FCD"/>
    <property type="match status" value="1"/>
</dbReference>
<protein>
    <submittedName>
        <fullName evidence="6">FadR family transcriptional regulator</fullName>
    </submittedName>
</protein>
<evidence type="ECO:0000313" key="6">
    <source>
        <dbReference type="EMBL" id="MBI4921392.1"/>
    </source>
</evidence>
<evidence type="ECO:0000256" key="1">
    <source>
        <dbReference type="ARBA" id="ARBA00023015"/>
    </source>
</evidence>
<dbReference type="Pfam" id="PF00392">
    <property type="entry name" value="GntR"/>
    <property type="match status" value="1"/>
</dbReference>
<dbReference type="Proteomes" id="UP000782610">
    <property type="component" value="Unassembled WGS sequence"/>
</dbReference>
<feature type="compositionally biased region" description="Basic and acidic residues" evidence="4">
    <location>
        <begin position="1"/>
        <end position="11"/>
    </location>
</feature>
<dbReference type="PROSITE" id="PS50949">
    <property type="entry name" value="HTH_GNTR"/>
    <property type="match status" value="1"/>
</dbReference>
<evidence type="ECO:0000259" key="5">
    <source>
        <dbReference type="PROSITE" id="PS50949"/>
    </source>
</evidence>
<dbReference type="InterPro" id="IPR036388">
    <property type="entry name" value="WH-like_DNA-bd_sf"/>
</dbReference>
<dbReference type="SUPFAM" id="SSF48008">
    <property type="entry name" value="GntR ligand-binding domain-like"/>
    <property type="match status" value="1"/>
</dbReference>
<dbReference type="InterPro" id="IPR036390">
    <property type="entry name" value="WH_DNA-bd_sf"/>
</dbReference>
<dbReference type="GO" id="GO:0003700">
    <property type="term" value="F:DNA-binding transcription factor activity"/>
    <property type="evidence" value="ECO:0007669"/>
    <property type="project" value="InterPro"/>
</dbReference>
<organism evidence="6 7">
    <name type="scientific">Devosia nanyangense</name>
    <dbReference type="NCBI Taxonomy" id="1228055"/>
    <lineage>
        <taxon>Bacteria</taxon>
        <taxon>Pseudomonadati</taxon>
        <taxon>Pseudomonadota</taxon>
        <taxon>Alphaproteobacteria</taxon>
        <taxon>Hyphomicrobiales</taxon>
        <taxon>Devosiaceae</taxon>
        <taxon>Devosia</taxon>
    </lineage>
</organism>
<sequence length="275" mass="30030">MPDAAKVETRRRNPARPRGAAATRQRDGASGYSLRGLQGQVIGALGRDIVGGRYAPGVLLPREAELTTEYGVSRTSIREAMKVLAAKGLIEIRQKVGTRVRARDLWNVFDSDVLAWHHQQGLSQAVMHDLIELRQIIEPATARLAAGRATMADLRNIEQAHTRMAAHATDPIGYAESDVEFHMAVFAASHNVLLQRFGHLVADFLHMSFSIQQRSLSEAGTDFAKDAAEHRRVFDAINKGEPEAAATAMLEVILQGKSALTNALVALDDRKAQSP</sequence>
<dbReference type="SUPFAM" id="SSF46785">
    <property type="entry name" value="Winged helix' DNA-binding domain"/>
    <property type="match status" value="1"/>
</dbReference>
<feature type="domain" description="HTH gntR-type" evidence="5">
    <location>
        <begin position="35"/>
        <end position="103"/>
    </location>
</feature>
<name>A0A933L1C8_9HYPH</name>
<dbReference type="Gene3D" id="1.20.120.530">
    <property type="entry name" value="GntR ligand-binding domain-like"/>
    <property type="match status" value="1"/>
</dbReference>
<dbReference type="Gene3D" id="1.10.10.10">
    <property type="entry name" value="Winged helix-like DNA-binding domain superfamily/Winged helix DNA-binding domain"/>
    <property type="match status" value="1"/>
</dbReference>
<evidence type="ECO:0000256" key="4">
    <source>
        <dbReference type="SAM" id="MobiDB-lite"/>
    </source>
</evidence>
<evidence type="ECO:0000256" key="3">
    <source>
        <dbReference type="ARBA" id="ARBA00023163"/>
    </source>
</evidence>
<reference evidence="6" key="1">
    <citation type="submission" date="2020-07" db="EMBL/GenBank/DDBJ databases">
        <title>Huge and variable diversity of episymbiotic CPR bacteria and DPANN archaea in groundwater ecosystems.</title>
        <authorList>
            <person name="He C.Y."/>
            <person name="Keren R."/>
            <person name="Whittaker M."/>
            <person name="Farag I.F."/>
            <person name="Doudna J."/>
            <person name="Cate J.H.D."/>
            <person name="Banfield J.F."/>
        </authorList>
    </citation>
    <scope>NUCLEOTIDE SEQUENCE</scope>
    <source>
        <strain evidence="6">NC_groundwater_1586_Pr3_B-0.1um_66_15</strain>
    </source>
</reference>
<evidence type="ECO:0000256" key="2">
    <source>
        <dbReference type="ARBA" id="ARBA00023125"/>
    </source>
</evidence>
<keyword evidence="1" id="KW-0805">Transcription regulation</keyword>
<dbReference type="InterPro" id="IPR000524">
    <property type="entry name" value="Tscrpt_reg_HTH_GntR"/>
</dbReference>
<dbReference type="GO" id="GO:0003677">
    <property type="term" value="F:DNA binding"/>
    <property type="evidence" value="ECO:0007669"/>
    <property type="project" value="UniProtKB-KW"/>
</dbReference>
<keyword evidence="2" id="KW-0238">DNA-binding</keyword>
<dbReference type="PRINTS" id="PR00035">
    <property type="entry name" value="HTHGNTR"/>
</dbReference>
<dbReference type="Pfam" id="PF07729">
    <property type="entry name" value="FCD"/>
    <property type="match status" value="1"/>
</dbReference>
<feature type="region of interest" description="Disordered" evidence="4">
    <location>
        <begin position="1"/>
        <end position="31"/>
    </location>
</feature>
<dbReference type="PANTHER" id="PTHR43537">
    <property type="entry name" value="TRANSCRIPTIONAL REGULATOR, GNTR FAMILY"/>
    <property type="match status" value="1"/>
</dbReference>
<dbReference type="InterPro" id="IPR008920">
    <property type="entry name" value="TF_FadR/GntR_C"/>
</dbReference>
<dbReference type="CDD" id="cd07377">
    <property type="entry name" value="WHTH_GntR"/>
    <property type="match status" value="1"/>
</dbReference>
<proteinExistence type="predicted"/>
<accession>A0A933L1C8</accession>
<gene>
    <name evidence="6" type="ORF">HY834_06545</name>
</gene>
<dbReference type="PANTHER" id="PTHR43537:SF44">
    <property type="entry name" value="GNTR FAMILY REGULATORY PROTEIN"/>
    <property type="match status" value="1"/>
</dbReference>
<dbReference type="AlphaFoldDB" id="A0A933L1C8"/>
<evidence type="ECO:0000313" key="7">
    <source>
        <dbReference type="Proteomes" id="UP000782610"/>
    </source>
</evidence>
<dbReference type="InterPro" id="IPR011711">
    <property type="entry name" value="GntR_C"/>
</dbReference>